<keyword evidence="5" id="KW-1185">Reference proteome</keyword>
<gene>
    <name evidence="4" type="ORF">NCGR_LOCUS66872</name>
</gene>
<feature type="region of interest" description="Disordered" evidence="2">
    <location>
        <begin position="434"/>
        <end position="470"/>
    </location>
</feature>
<dbReference type="Pfam" id="PF04146">
    <property type="entry name" value="YTH"/>
    <property type="match status" value="1"/>
</dbReference>
<dbReference type="Proteomes" id="UP000604825">
    <property type="component" value="Unassembled WGS sequence"/>
</dbReference>
<protein>
    <recommendedName>
        <fullName evidence="1">YTH domain-containing family protein</fullName>
    </recommendedName>
</protein>
<dbReference type="PANTHER" id="PTHR12357">
    <property type="entry name" value="YTH YT521-B HOMOLOGY DOMAIN-CONTAINING"/>
    <property type="match status" value="1"/>
</dbReference>
<dbReference type="EMBL" id="CAJGYO010000602">
    <property type="protein sequence ID" value="CAD6342775.1"/>
    <property type="molecule type" value="Genomic_DNA"/>
</dbReference>
<sequence length="566" mass="61074">AAFCTSNAKDRRLLHPGQQADSEHWSRARCLFRSVNCMEMGMTPEVMYGQNVFVPTTANPYQYGYAEVGSPMEWYNHPSSLGYDGQDIYYPAEGMQCVYYAAPDSGSMHPTYSPYPSDPSFVPDGPFMPQEYVADPANSTCQIAPTSYYIPAVLPYAQDGVPGSATTPLHSSNVAFLPGIPGYAATSANAAFPLIAPVTTKSDIVMHPPVHSSIVPSKQFQDHAKLPKVQLHNSVPQKQELPDRCMVPAKLPHTSQVSAHLSGNNCLGCAAGSDLQKWAALRNSSHLQSQVVNGSGHFCGMAEMVGPVDFHKDMDFWCQDKWTGCFPVRWHVVKDIQNCSLQHITLQNNENKPVTHSRDTQEIPYLPGISMIEIFKGIKASSVLVDRTSEIQNVAEKPHDAKAIIKPQEPCVCEKQASEAEKENGVQRETAVLEEGENPKQHADSGAAQGSLKAPEKRLNGVSGTASAVPEGGEEQRVFAKLGSLKISSKAVEADHKTSTVGVEKRLNGVSGSASAVPQGGVEQRVTAKLSSLKIGSKAVEADRKTNTVGVVTIGSMPVRVDSCDV</sequence>
<dbReference type="InterPro" id="IPR045168">
    <property type="entry name" value="YTH_prot"/>
</dbReference>
<dbReference type="InterPro" id="IPR007275">
    <property type="entry name" value="YTH_domain"/>
</dbReference>
<dbReference type="GO" id="GO:0003729">
    <property type="term" value="F:mRNA binding"/>
    <property type="evidence" value="ECO:0007669"/>
    <property type="project" value="UniProtKB-UniRule"/>
</dbReference>
<dbReference type="PROSITE" id="PS50882">
    <property type="entry name" value="YTH"/>
    <property type="match status" value="1"/>
</dbReference>
<keyword evidence="1" id="KW-0694">RNA-binding</keyword>
<dbReference type="GO" id="GO:1990247">
    <property type="term" value="F:N6-methyladenosine-containing RNA reader activity"/>
    <property type="evidence" value="ECO:0007669"/>
    <property type="project" value="UniProtKB-UniRule"/>
</dbReference>
<comment type="caution">
    <text evidence="4">The sequence shown here is derived from an EMBL/GenBank/DDBJ whole genome shotgun (WGS) entry which is preliminary data.</text>
</comment>
<comment type="function">
    <text evidence="1">Specifically recognizes and binds N6-methyladenosine (m6A)-containing RNAs, and regulates mRNA stability. M6A is a modification present at internal sites of mRNAs and some non-coding RNAs and plays a role in mRNA stability and processing.</text>
</comment>
<dbReference type="PANTHER" id="PTHR12357:SF88">
    <property type="entry name" value="YTH DOMAIN-CONTAINING FAMILY PROTEIN"/>
    <property type="match status" value="1"/>
</dbReference>
<dbReference type="OrthoDB" id="306690at2759"/>
<dbReference type="AlphaFoldDB" id="A0A811SNG9"/>
<reference evidence="4" key="1">
    <citation type="submission" date="2020-10" db="EMBL/GenBank/DDBJ databases">
        <authorList>
            <person name="Han B."/>
            <person name="Lu T."/>
            <person name="Zhao Q."/>
            <person name="Huang X."/>
            <person name="Zhao Y."/>
        </authorList>
    </citation>
    <scope>NUCLEOTIDE SEQUENCE</scope>
</reference>
<organism evidence="4 5">
    <name type="scientific">Miscanthus lutarioriparius</name>
    <dbReference type="NCBI Taxonomy" id="422564"/>
    <lineage>
        <taxon>Eukaryota</taxon>
        <taxon>Viridiplantae</taxon>
        <taxon>Streptophyta</taxon>
        <taxon>Embryophyta</taxon>
        <taxon>Tracheophyta</taxon>
        <taxon>Spermatophyta</taxon>
        <taxon>Magnoliopsida</taxon>
        <taxon>Liliopsida</taxon>
        <taxon>Poales</taxon>
        <taxon>Poaceae</taxon>
        <taxon>PACMAD clade</taxon>
        <taxon>Panicoideae</taxon>
        <taxon>Andropogonodae</taxon>
        <taxon>Andropogoneae</taxon>
        <taxon>Saccharinae</taxon>
        <taxon>Miscanthus</taxon>
    </lineage>
</organism>
<evidence type="ECO:0000256" key="1">
    <source>
        <dbReference type="RuleBase" id="RU369095"/>
    </source>
</evidence>
<dbReference type="CDD" id="cd21134">
    <property type="entry name" value="YTH"/>
    <property type="match status" value="1"/>
</dbReference>
<name>A0A811SNG9_9POAL</name>
<feature type="domain" description="YTH" evidence="3">
    <location>
        <begin position="236"/>
        <end position="375"/>
    </location>
</feature>
<comment type="similarity">
    <text evidence="1">Belongs to the YTHDF family.</text>
</comment>
<feature type="non-terminal residue" evidence="4">
    <location>
        <position position="1"/>
    </location>
</feature>
<dbReference type="GO" id="GO:0005737">
    <property type="term" value="C:cytoplasm"/>
    <property type="evidence" value="ECO:0007669"/>
    <property type="project" value="TreeGrafter"/>
</dbReference>
<dbReference type="Gene3D" id="3.10.590.10">
    <property type="entry name" value="ph1033 like domains"/>
    <property type="match status" value="1"/>
</dbReference>
<evidence type="ECO:0000259" key="3">
    <source>
        <dbReference type="PROSITE" id="PS50882"/>
    </source>
</evidence>
<proteinExistence type="inferred from homology"/>
<dbReference type="GO" id="GO:0061157">
    <property type="term" value="P:mRNA destabilization"/>
    <property type="evidence" value="ECO:0007669"/>
    <property type="project" value="TreeGrafter"/>
</dbReference>
<accession>A0A811SNG9</accession>
<evidence type="ECO:0000313" key="4">
    <source>
        <dbReference type="EMBL" id="CAD6342775.1"/>
    </source>
</evidence>
<evidence type="ECO:0000313" key="5">
    <source>
        <dbReference type="Proteomes" id="UP000604825"/>
    </source>
</evidence>
<evidence type="ECO:0000256" key="2">
    <source>
        <dbReference type="SAM" id="MobiDB-lite"/>
    </source>
</evidence>